<dbReference type="EMBL" id="JADGMS010000017">
    <property type="protein sequence ID" value="KAF9663651.1"/>
    <property type="molecule type" value="Genomic_DNA"/>
</dbReference>
<name>A0A835MJX5_9ROSI</name>
<gene>
    <name evidence="2" type="ORF">SADUNF_Sadunf17G0073600</name>
</gene>
<reference evidence="2 3" key="1">
    <citation type="submission" date="2020-10" db="EMBL/GenBank/DDBJ databases">
        <title>Plant Genome Project.</title>
        <authorList>
            <person name="Zhang R.-G."/>
        </authorList>
    </citation>
    <scope>NUCLEOTIDE SEQUENCE [LARGE SCALE GENOMIC DNA]</scope>
    <source>
        <strain evidence="2">FAFU-HL-1</strain>
        <tissue evidence="2">Leaf</tissue>
    </source>
</reference>
<evidence type="ECO:0000313" key="3">
    <source>
        <dbReference type="Proteomes" id="UP000657918"/>
    </source>
</evidence>
<evidence type="ECO:0000313" key="2">
    <source>
        <dbReference type="EMBL" id="KAF9663651.1"/>
    </source>
</evidence>
<keyword evidence="3" id="KW-1185">Reference proteome</keyword>
<feature type="compositionally biased region" description="Basic and acidic residues" evidence="1">
    <location>
        <begin position="59"/>
        <end position="79"/>
    </location>
</feature>
<sequence>MLFEIALALADSTFKSTQNHFHRSSLSQIYLLGENLLATESKPAEVKMYQDENLMANERESVEKKGSLEMAGKDDEKYQTMDSTSVEI</sequence>
<feature type="region of interest" description="Disordered" evidence="1">
    <location>
        <begin position="59"/>
        <end position="88"/>
    </location>
</feature>
<dbReference type="AlphaFoldDB" id="A0A835MJX5"/>
<protein>
    <submittedName>
        <fullName evidence="2">Uncharacterized protein</fullName>
    </submittedName>
</protein>
<accession>A0A835MJX5</accession>
<proteinExistence type="predicted"/>
<organism evidence="2 3">
    <name type="scientific">Salix dunnii</name>
    <dbReference type="NCBI Taxonomy" id="1413687"/>
    <lineage>
        <taxon>Eukaryota</taxon>
        <taxon>Viridiplantae</taxon>
        <taxon>Streptophyta</taxon>
        <taxon>Embryophyta</taxon>
        <taxon>Tracheophyta</taxon>
        <taxon>Spermatophyta</taxon>
        <taxon>Magnoliopsida</taxon>
        <taxon>eudicotyledons</taxon>
        <taxon>Gunneridae</taxon>
        <taxon>Pentapetalae</taxon>
        <taxon>rosids</taxon>
        <taxon>fabids</taxon>
        <taxon>Malpighiales</taxon>
        <taxon>Salicaceae</taxon>
        <taxon>Saliceae</taxon>
        <taxon>Salix</taxon>
    </lineage>
</organism>
<comment type="caution">
    <text evidence="2">The sequence shown here is derived from an EMBL/GenBank/DDBJ whole genome shotgun (WGS) entry which is preliminary data.</text>
</comment>
<dbReference type="Proteomes" id="UP000657918">
    <property type="component" value="Unassembled WGS sequence"/>
</dbReference>
<evidence type="ECO:0000256" key="1">
    <source>
        <dbReference type="SAM" id="MobiDB-lite"/>
    </source>
</evidence>